<feature type="compositionally biased region" description="Basic and acidic residues" evidence="1">
    <location>
        <begin position="61"/>
        <end position="72"/>
    </location>
</feature>
<feature type="compositionally biased region" description="Low complexity" evidence="1">
    <location>
        <begin position="48"/>
        <end position="60"/>
    </location>
</feature>
<evidence type="ECO:0000313" key="4">
    <source>
        <dbReference type="Proteomes" id="UP000678317"/>
    </source>
</evidence>
<keyword evidence="2" id="KW-0472">Membrane</keyword>
<keyword evidence="4" id="KW-1185">Reference proteome</keyword>
<dbReference type="Proteomes" id="UP000678317">
    <property type="component" value="Unassembled WGS sequence"/>
</dbReference>
<comment type="caution">
    <text evidence="3">The sequence shown here is derived from an EMBL/GenBank/DDBJ whole genome shotgun (WGS) entry which is preliminary data.</text>
</comment>
<sequence>MATTVHCHVPITVRVLGEPDEAALAALREAVGRQVRDRLAQAARLLAEPAADADRASGAPRRPDDAAERYDEDRDVADGYAIPSYRGRGRRVPVPVATPPTGRGWRVLRSAHVRARVDEFTDWVETVMSQDPDPARGSVLPQRALYEDLSAEEHYVAVWVVEVEHPTTLGELLPRLDARALELLGGRRGRTMLSGATVAEGDVTLLATFDTDGEVARLPLLHRTNARRVSGNGASTRLLRRSRLVWAGMELPDILPEALLETGPPTTLRVPLAEASRTLDPAVFQSRHGFPWQRVLDEAGTRLVRVDVLPMRTRRAVGEVAIGFAGRMLLSRAGLPAPEPGVAVDDMVAYPDLPALPTAVRDAVTGWAAGLPVPAPVPRRRGAPAPGPQAPPGTVVLAVAVHLPLDPETLGAAVLRPEGRRLAGEIRDLMDRESRELVWRSELAGFFSRRLGGGYDARPPGGTAWEYALDELDAAGEIPRLVAVCERSTLGDTVINLLHHSRATRHRTHPSIVALFERLTRQWRDARANAYRAGDAAAAGTVDIDRDEDRRLTVGVPGRDVLGRVSSAFVSERDERELSPAAADRFRTALETERQALMTRLASGVDTREVSAETFLRDVVAAACERARITDDDFTTVTIETSLRLVAVDYTPVDDLPMWTVRLARVERREGTSAWTTVGAEFSRSADEFEAMIVYLRLGKAGELYATLGMVIAVVGFIAIAWEAGLIAALVSAGGGAKMVLASIAISELIYVVRVIFFDARLSVEGFLMAAVEGYLGALGFRAGALVAAPLGRAIGGQSVRRVWTGIVVEKLTVGIVGGSTSALLTRFARDMVEVAVRDGHLSGWRTYVRDMAIGAAMGVLAEFTVAPVMRALGSGGRYARTVVGDLVEQLRDEGYTLAQFAAGATDALSAMHRSVTLFATDIATSALTGQFRERVTQVLTAWAASATARRVLELSGAQFSRQAVRGLEIFLAAADDPASVEAARRLAETFADQPQVAVRLMEVLAALEPAQARHLMTGTFSTGGDLASFLSRIAHYTPEQQRGILALLAEANLVARPATAAGRTVAQVMDRQLEGALRLQAEAARRHAAALRREAEAILDRAITADQAGLRRRADALLGEAAHREAQAAEAGRLADELAGPPAPGAPPRVGDVPTDLPGDDPAGLADELDAALGALEAGTGTRQQGVWIQLPARQPGPEQARALSRLMFTSRTGNPVVFRIEGGSGGVARRSREYISIDQHGNTRIHAGGDKLNLNIGSFERAVEFILEARPGARLKMFEIDAGYLRNLRSTITPEQGLATRLVPVGPDGLPVPGATPTATPGRIADVQGAGRYVDTRQAADQIQLDGPIAAELNDFVIPRSGRVLDFTARGRAGVGTP</sequence>
<evidence type="ECO:0000313" key="3">
    <source>
        <dbReference type="EMBL" id="MBO3084874.1"/>
    </source>
</evidence>
<dbReference type="RefSeq" id="WP_208289476.1">
    <property type="nucleotide sequence ID" value="NZ_CP074404.1"/>
</dbReference>
<proteinExistence type="predicted"/>
<feature type="transmembrane region" description="Helical" evidence="2">
    <location>
        <begin position="704"/>
        <end position="732"/>
    </location>
</feature>
<evidence type="ECO:0000256" key="2">
    <source>
        <dbReference type="SAM" id="Phobius"/>
    </source>
</evidence>
<evidence type="ECO:0008006" key="5">
    <source>
        <dbReference type="Google" id="ProtNLM"/>
    </source>
</evidence>
<organism evidence="3 4">
    <name type="scientific">Cellulomonas fengjieae</name>
    <dbReference type="NCBI Taxonomy" id="2819978"/>
    <lineage>
        <taxon>Bacteria</taxon>
        <taxon>Bacillati</taxon>
        <taxon>Actinomycetota</taxon>
        <taxon>Actinomycetes</taxon>
        <taxon>Micrococcales</taxon>
        <taxon>Cellulomonadaceae</taxon>
        <taxon>Cellulomonas</taxon>
    </lineage>
</organism>
<gene>
    <name evidence="3" type="ORF">J4035_09495</name>
</gene>
<accession>A0ABS3SHR9</accession>
<name>A0ABS3SHR9_9CELL</name>
<dbReference type="EMBL" id="JAGFBM010000003">
    <property type="protein sequence ID" value="MBO3084874.1"/>
    <property type="molecule type" value="Genomic_DNA"/>
</dbReference>
<keyword evidence="2" id="KW-0812">Transmembrane</keyword>
<feature type="region of interest" description="Disordered" evidence="1">
    <location>
        <begin position="48"/>
        <end position="72"/>
    </location>
</feature>
<feature type="transmembrane region" description="Helical" evidence="2">
    <location>
        <begin position="739"/>
        <end position="758"/>
    </location>
</feature>
<protein>
    <recommendedName>
        <fullName evidence="5">FHA domain-containing protein</fullName>
    </recommendedName>
</protein>
<feature type="region of interest" description="Disordered" evidence="1">
    <location>
        <begin position="1129"/>
        <end position="1167"/>
    </location>
</feature>
<keyword evidence="2" id="KW-1133">Transmembrane helix</keyword>
<evidence type="ECO:0000256" key="1">
    <source>
        <dbReference type="SAM" id="MobiDB-lite"/>
    </source>
</evidence>
<reference evidence="3 4" key="1">
    <citation type="submission" date="2021-03" db="EMBL/GenBank/DDBJ databases">
        <title>novel species in genus Cellulomonas.</title>
        <authorList>
            <person name="Zhang G."/>
        </authorList>
    </citation>
    <scope>NUCLEOTIDE SEQUENCE [LARGE SCALE GENOMIC DNA]</scope>
    <source>
        <strain evidence="4">zg-ZUI188</strain>
    </source>
</reference>